<dbReference type="AlphaFoldDB" id="A0AAW9GBR6"/>
<organism evidence="1 2">
    <name type="scientific">Bacillus thuringiensis</name>
    <dbReference type="NCBI Taxonomy" id="1428"/>
    <lineage>
        <taxon>Bacteria</taxon>
        <taxon>Bacillati</taxon>
        <taxon>Bacillota</taxon>
        <taxon>Bacilli</taxon>
        <taxon>Bacillales</taxon>
        <taxon>Bacillaceae</taxon>
        <taxon>Bacillus</taxon>
        <taxon>Bacillus cereus group</taxon>
    </lineage>
</organism>
<evidence type="ECO:0008006" key="3">
    <source>
        <dbReference type="Google" id="ProtNLM"/>
    </source>
</evidence>
<reference evidence="1" key="1">
    <citation type="submission" date="2023-11" db="EMBL/GenBank/DDBJ databases">
        <title>Genome Sequence of Bacillus thuringiensis stain BLB 30AF.</title>
        <authorList>
            <person name="Farhat A."/>
        </authorList>
    </citation>
    <scope>NUCLEOTIDE SEQUENCE</scope>
    <source>
        <strain evidence="1">BLB30AF</strain>
    </source>
</reference>
<dbReference type="InterPro" id="IPR027417">
    <property type="entry name" value="P-loop_NTPase"/>
</dbReference>
<comment type="caution">
    <text evidence="1">The sequence shown here is derived from an EMBL/GenBank/DDBJ whole genome shotgun (WGS) entry which is preliminary data.</text>
</comment>
<dbReference type="RefSeq" id="WP_320480628.1">
    <property type="nucleotide sequence ID" value="NZ_JAXCMD010000001.1"/>
</dbReference>
<proteinExistence type="predicted"/>
<protein>
    <recommendedName>
        <fullName evidence="3">KAP NTPase domain-containing protein</fullName>
    </recommendedName>
</protein>
<dbReference type="Gene3D" id="3.40.50.300">
    <property type="entry name" value="P-loop containing nucleotide triphosphate hydrolases"/>
    <property type="match status" value="1"/>
</dbReference>
<gene>
    <name evidence="1" type="ORF">SOH20_01715</name>
</gene>
<accession>A0AAW9GBR6</accession>
<dbReference type="SUPFAM" id="SSF52540">
    <property type="entry name" value="P-loop containing nucleoside triphosphate hydrolases"/>
    <property type="match status" value="1"/>
</dbReference>
<evidence type="ECO:0000313" key="1">
    <source>
        <dbReference type="EMBL" id="MDY0849657.1"/>
    </source>
</evidence>
<name>A0AAW9GBR6_BACTU</name>
<sequence>MDTIFSTINEYLNLPKTNYAIQLNGPWGIGKTYYVKETLKHKIESLDIPNSNEKYRFIYISLNGVKSVGEIDESLFLSSTNEYGNKAYRYTKVGLRVIGKVPGLGVGLAKGIEDEAENIAKQFTNLENAVLCFDDLERIDRTLSIQQVLGYINTNFIEHENIKTLFISNEGQLHDNEHFKLIREKVIGRTIKYEKTVEEVLPEFISNIYGESSAVNRFYKENNQLILQIINFATKEFNLRTLRFVFDSFLQVINKCDQTFQENNNNILLSIFANILLISIDYKKGKLNSIESLESIYDSSIGFYIGMQDKDDKKELIYSKEFYNKYLAQESPVSRYIKMYKSIGEYIFTGHLDIEVLKQEILEKHYKTENKEEVAVNVLYFYEDVELDRLRECVEIVIKGIEEAYYSPKLYPGIYKLLIEFIDKKYIEKNKTELYKIFDYGLDNGLNKHEMPLHEARLNRYFENECEDENYKKLVCKIKDKRVEIIKSQKEALFTEFLDVLKGKDEEKLLQCFSKLESEKNFFVAIDQEKFSSEIIYMPNKGISMFGKLLQDKYLRISNARDFYSHEVEEIEAFTLKVEDKLKEAAIDPLKKDLVLRLIENLRKVKAHVSRLEVE</sequence>
<dbReference type="EMBL" id="JAXCMD010000001">
    <property type="protein sequence ID" value="MDY0849657.1"/>
    <property type="molecule type" value="Genomic_DNA"/>
</dbReference>
<dbReference type="Proteomes" id="UP001274571">
    <property type="component" value="Unassembled WGS sequence"/>
</dbReference>
<evidence type="ECO:0000313" key="2">
    <source>
        <dbReference type="Proteomes" id="UP001274571"/>
    </source>
</evidence>